<dbReference type="EMBL" id="CP077706">
    <property type="protein sequence ID" value="QXR74556.1"/>
    <property type="molecule type" value="Genomic_DNA"/>
</dbReference>
<evidence type="ECO:0000313" key="5">
    <source>
        <dbReference type="Proteomes" id="UP000250700"/>
    </source>
</evidence>
<dbReference type="RefSeq" id="WP_058645062.1">
    <property type="nucleotide sequence ID" value="NZ_CP077699.1"/>
</dbReference>
<evidence type="ECO:0000313" key="2">
    <source>
        <dbReference type="EMBL" id="PUF73537.1"/>
    </source>
</evidence>
<dbReference type="AlphaFoldDB" id="A0A2T6WZV8"/>
<dbReference type="InterPro" id="IPR035069">
    <property type="entry name" value="TTHA1013/TTHA0281-like"/>
</dbReference>
<name>A0A2T6WZV8_SALET</name>
<reference evidence="2 5" key="1">
    <citation type="submission" date="2018-04" db="EMBL/GenBank/DDBJ databases">
        <title>Whole genome sequencing of Salmonella enterica.</title>
        <authorList>
            <person name="Bell R."/>
        </authorList>
    </citation>
    <scope>NUCLEOTIDE SEQUENCE [LARGE SCALE GENOMIC DNA]</scope>
    <source>
        <strain evidence="2 5">CFSAN058603</strain>
    </source>
</reference>
<accession>A0A2T6WZV8</accession>
<evidence type="ECO:0000259" key="1">
    <source>
        <dbReference type="Pfam" id="PF15919"/>
    </source>
</evidence>
<dbReference type="Pfam" id="PF15919">
    <property type="entry name" value="HicB_lk_antitox"/>
    <property type="match status" value="1"/>
</dbReference>
<dbReference type="Proteomes" id="UP000250700">
    <property type="component" value="Unassembled WGS sequence"/>
</dbReference>
<evidence type="ECO:0000313" key="3">
    <source>
        <dbReference type="EMBL" id="QXR61126.1"/>
    </source>
</evidence>
<dbReference type="Gene3D" id="3.30.160.250">
    <property type="match status" value="1"/>
</dbReference>
<gene>
    <name evidence="4" type="ORF">DAX52_010040</name>
    <name evidence="2" type="ORF">DAX91_26560</name>
    <name evidence="3" type="ORF">DAY16_010550</name>
</gene>
<dbReference type="CDD" id="cd22231">
    <property type="entry name" value="RHH_NikR_HicB-like"/>
    <property type="match status" value="1"/>
</dbReference>
<dbReference type="Gene3D" id="1.10.1220.10">
    <property type="entry name" value="Met repressor-like"/>
    <property type="match status" value="1"/>
</dbReference>
<dbReference type="EMBL" id="CP077699">
    <property type="protein sequence ID" value="QXR61126.1"/>
    <property type="molecule type" value="Genomic_DNA"/>
</dbReference>
<evidence type="ECO:0000313" key="4">
    <source>
        <dbReference type="EMBL" id="QXR74556.1"/>
    </source>
</evidence>
<dbReference type="EMBL" id="QARU01000030">
    <property type="protein sequence ID" value="PUF73537.1"/>
    <property type="molecule type" value="Genomic_DNA"/>
</dbReference>
<proteinExistence type="predicted"/>
<sequence>MLYPAFIEVDKDGSASGWFPDVPGCIFAGSTIEETYADARSAICAHFEVLCDKGFDIPSPRSIEQHVAAEPDDYSNGRWLYVDVNMDQFDGRAERINVTLPHRLLDRIDATVKQHPDYGSRSAFLAAAARNELQKSL</sequence>
<dbReference type="SUPFAM" id="SSF143100">
    <property type="entry name" value="TTHA1013/TTHA0281-like"/>
    <property type="match status" value="1"/>
</dbReference>
<feature type="domain" description="HicB-like antitoxin of toxin-antitoxin system" evidence="1">
    <location>
        <begin position="3"/>
        <end position="129"/>
    </location>
</feature>
<dbReference type="InterPro" id="IPR031807">
    <property type="entry name" value="HicB-like"/>
</dbReference>
<reference evidence="3" key="2">
    <citation type="submission" date="2018-04" db="EMBL/GenBank/DDBJ databases">
        <authorList>
            <person name="Bell R."/>
        </authorList>
    </citation>
    <scope>NUCLEOTIDE SEQUENCE</scope>
    <source>
        <strain evidence="4">CFSAN058545</strain>
        <strain evidence="3">CFSAN058591</strain>
    </source>
</reference>
<protein>
    <submittedName>
        <fullName evidence="2">Type II toxin-antitoxin system HicB family antitoxin</fullName>
    </submittedName>
</protein>
<reference evidence="3" key="3">
    <citation type="submission" date="2021-05" db="EMBL/GenBank/DDBJ databases">
        <title>Whole genome sequencing of cultured pathogen.</title>
        <authorList>
            <person name="Hoffmann M."/>
            <person name="Balkey M."/>
            <person name="Luo Y."/>
        </authorList>
    </citation>
    <scope>NUCLEOTIDE SEQUENCE</scope>
    <source>
        <strain evidence="4">CFSAN058545</strain>
        <strain evidence="3">CFSAN058591</strain>
    </source>
</reference>
<dbReference type="GO" id="GO:0006355">
    <property type="term" value="P:regulation of DNA-templated transcription"/>
    <property type="evidence" value="ECO:0007669"/>
    <property type="project" value="InterPro"/>
</dbReference>
<dbReference type="GO" id="GO:0043565">
    <property type="term" value="F:sequence-specific DNA binding"/>
    <property type="evidence" value="ECO:0007669"/>
    <property type="project" value="UniProtKB-ARBA"/>
</dbReference>
<organism evidence="2 5">
    <name type="scientific">Salmonella enterica I</name>
    <dbReference type="NCBI Taxonomy" id="59201"/>
    <lineage>
        <taxon>Bacteria</taxon>
        <taxon>Pseudomonadati</taxon>
        <taxon>Pseudomonadota</taxon>
        <taxon>Gammaproteobacteria</taxon>
        <taxon>Enterobacterales</taxon>
        <taxon>Enterobacteriaceae</taxon>
        <taxon>Salmonella</taxon>
    </lineage>
</organism>
<dbReference type="InterPro" id="IPR013321">
    <property type="entry name" value="Arc_rbn_hlx_hlx"/>
</dbReference>